<reference evidence="4 5" key="1">
    <citation type="journal article" date="2011" name="PLoS Genet.">
        <title>Genomic analysis of the necrotrophic fungal pathogens Sclerotinia sclerotiorum and Botrytis cinerea.</title>
        <authorList>
            <person name="Amselem J."/>
            <person name="Cuomo C.A."/>
            <person name="van Kan J.A."/>
            <person name="Viaud M."/>
            <person name="Benito E.P."/>
            <person name="Couloux A."/>
            <person name="Coutinho P.M."/>
            <person name="de Vries R.P."/>
            <person name="Dyer P.S."/>
            <person name="Fillinger S."/>
            <person name="Fournier E."/>
            <person name="Gout L."/>
            <person name="Hahn M."/>
            <person name="Kohn L."/>
            <person name="Lapalu N."/>
            <person name="Plummer K.M."/>
            <person name="Pradier J.M."/>
            <person name="Quevillon E."/>
            <person name="Sharon A."/>
            <person name="Simon A."/>
            <person name="ten Have A."/>
            <person name="Tudzynski B."/>
            <person name="Tudzynski P."/>
            <person name="Wincker P."/>
            <person name="Andrew M."/>
            <person name="Anthouard V."/>
            <person name="Beever R.E."/>
            <person name="Beffa R."/>
            <person name="Benoit I."/>
            <person name="Bouzid O."/>
            <person name="Brault B."/>
            <person name="Chen Z."/>
            <person name="Choquer M."/>
            <person name="Collemare J."/>
            <person name="Cotton P."/>
            <person name="Danchin E.G."/>
            <person name="Da Silva C."/>
            <person name="Gautier A."/>
            <person name="Giraud C."/>
            <person name="Giraud T."/>
            <person name="Gonzalez C."/>
            <person name="Grossetete S."/>
            <person name="Guldener U."/>
            <person name="Henrissat B."/>
            <person name="Howlett B.J."/>
            <person name="Kodira C."/>
            <person name="Kretschmer M."/>
            <person name="Lappartient A."/>
            <person name="Leroch M."/>
            <person name="Levis C."/>
            <person name="Mauceli E."/>
            <person name="Neuveglise C."/>
            <person name="Oeser B."/>
            <person name="Pearson M."/>
            <person name="Poulain J."/>
            <person name="Poussereau N."/>
            <person name="Quesneville H."/>
            <person name="Rascle C."/>
            <person name="Schumacher J."/>
            <person name="Segurens B."/>
            <person name="Sexton A."/>
            <person name="Silva E."/>
            <person name="Sirven C."/>
            <person name="Soanes D.M."/>
            <person name="Talbot N.J."/>
            <person name="Templeton M."/>
            <person name="Yandava C."/>
            <person name="Yarden O."/>
            <person name="Zeng Q."/>
            <person name="Rollins J.A."/>
            <person name="Lebrun M.H."/>
            <person name="Dickman M."/>
        </authorList>
    </citation>
    <scope>NUCLEOTIDE SEQUENCE [LARGE SCALE GENOMIC DNA]</scope>
    <source>
        <strain evidence="4 5">B05.10</strain>
    </source>
</reference>
<feature type="transmembrane region" description="Helical" evidence="2">
    <location>
        <begin position="106"/>
        <end position="122"/>
    </location>
</feature>
<dbReference type="Pfam" id="PF04982">
    <property type="entry name" value="TM_HPP"/>
    <property type="match status" value="1"/>
</dbReference>
<feature type="domain" description="HPP transmembrane region" evidence="3">
    <location>
        <begin position="43"/>
        <end position="201"/>
    </location>
</feature>
<dbReference type="KEGG" id="bfu:BCIN_01g05190"/>
<feature type="transmembrane region" description="Helical" evidence="2">
    <location>
        <begin position="45"/>
        <end position="66"/>
    </location>
</feature>
<reference evidence="4 5" key="2">
    <citation type="journal article" date="2012" name="Eukaryot. Cell">
        <title>Genome update of Botrytis cinerea strains B05.10 and T4.</title>
        <authorList>
            <person name="Staats M."/>
            <person name="van Kan J.A."/>
        </authorList>
    </citation>
    <scope>NUCLEOTIDE SEQUENCE [LARGE SCALE GENOMIC DNA]</scope>
    <source>
        <strain evidence="4 5">B05.10</strain>
    </source>
</reference>
<protein>
    <recommendedName>
        <fullName evidence="3">HPP transmembrane region domain-containing protein</fullName>
    </recommendedName>
</protein>
<dbReference type="OrthoDB" id="2016548at2759"/>
<gene>
    <name evidence="4" type="ORF">BCIN_01g05190</name>
</gene>
<dbReference type="AlphaFoldDB" id="A0A384J5J2"/>
<evidence type="ECO:0000313" key="4">
    <source>
        <dbReference type="EMBL" id="ATZ45801.1"/>
    </source>
</evidence>
<keyword evidence="5" id="KW-1185">Reference proteome</keyword>
<feature type="transmembrane region" description="Helical" evidence="2">
    <location>
        <begin position="173"/>
        <end position="195"/>
    </location>
</feature>
<dbReference type="GeneID" id="5442076"/>
<keyword evidence="2" id="KW-0812">Transmembrane</keyword>
<feature type="compositionally biased region" description="Polar residues" evidence="1">
    <location>
        <begin position="225"/>
        <end position="237"/>
    </location>
</feature>
<evidence type="ECO:0000313" key="5">
    <source>
        <dbReference type="Proteomes" id="UP000001798"/>
    </source>
</evidence>
<reference evidence="4 5" key="3">
    <citation type="journal article" date="2017" name="Mol. Plant Pathol.">
        <title>A gapless genome sequence of the fungus Botrytis cinerea.</title>
        <authorList>
            <person name="Van Kan J.A."/>
            <person name="Stassen J.H."/>
            <person name="Mosbach A."/>
            <person name="Van Der Lee T.A."/>
            <person name="Faino L."/>
            <person name="Farmer A.D."/>
            <person name="Papasotiriou D.G."/>
            <person name="Zhou S."/>
            <person name="Seidl M.F."/>
            <person name="Cottam E."/>
            <person name="Edel D."/>
            <person name="Hahn M."/>
            <person name="Schwartz D.C."/>
            <person name="Dietrich R.A."/>
            <person name="Widdison S."/>
            <person name="Scalliet G."/>
        </authorList>
    </citation>
    <scope>NUCLEOTIDE SEQUENCE [LARGE SCALE GENOMIC DNA]</scope>
    <source>
        <strain evidence="4 5">B05.10</strain>
    </source>
</reference>
<dbReference type="InterPro" id="IPR058581">
    <property type="entry name" value="TM_HPP"/>
</dbReference>
<evidence type="ECO:0000256" key="2">
    <source>
        <dbReference type="SAM" id="Phobius"/>
    </source>
</evidence>
<feature type="transmembrane region" description="Helical" evidence="2">
    <location>
        <begin position="134"/>
        <end position="153"/>
    </location>
</feature>
<dbReference type="VEuPathDB" id="FungiDB:Bcin01g05190"/>
<organism evidence="4 5">
    <name type="scientific">Botryotinia fuckeliana (strain B05.10)</name>
    <name type="common">Noble rot fungus</name>
    <name type="synonym">Botrytis cinerea</name>
    <dbReference type="NCBI Taxonomy" id="332648"/>
    <lineage>
        <taxon>Eukaryota</taxon>
        <taxon>Fungi</taxon>
        <taxon>Dikarya</taxon>
        <taxon>Ascomycota</taxon>
        <taxon>Pezizomycotina</taxon>
        <taxon>Leotiomycetes</taxon>
        <taxon>Helotiales</taxon>
        <taxon>Sclerotiniaceae</taxon>
        <taxon>Botrytis</taxon>
    </lineage>
</organism>
<dbReference type="InterPro" id="IPR007065">
    <property type="entry name" value="HPP"/>
</dbReference>
<proteinExistence type="predicted"/>
<dbReference type="Proteomes" id="UP000001798">
    <property type="component" value="Chromosome 1"/>
</dbReference>
<dbReference type="EMBL" id="CP009805">
    <property type="protein sequence ID" value="ATZ45801.1"/>
    <property type="molecule type" value="Genomic_DNA"/>
</dbReference>
<accession>A0A384J5J2</accession>
<name>A0A384J5J2_BOTFB</name>
<dbReference type="RefSeq" id="XP_024546293.1">
    <property type="nucleotide sequence ID" value="XM_024690524.1"/>
</dbReference>
<feature type="region of interest" description="Disordered" evidence="1">
    <location>
        <begin position="216"/>
        <end position="241"/>
    </location>
</feature>
<sequence>MSNLDFDIDYYLNRFIPSPRLYILPTPISWFLGYRSKPRSRTGSLVVWFWAFIGAFCGIAIVENIYRLPYFKERGTPLVIASLGAAAILEYNTIDSPLSQPRNAILGQLFASIIGVGITKLFELSRDFENLRWLAGALSVGVASAVMGLTNTIHPPAGATALLAATSPEITEIGWFLIPLVLLGSVLLVAIACLVNNIQRTFPIYWWTPHSLSSRSEEDTEKSSESASGVEQPTEIQHTSEEGTIKIDKHHIIIPSWLPLEYEERAILEAMQTRLQQGLQNSRTSGSDRTLVR</sequence>
<evidence type="ECO:0000259" key="3">
    <source>
        <dbReference type="Pfam" id="PF04982"/>
    </source>
</evidence>
<dbReference type="PANTHER" id="PTHR33741:SF5">
    <property type="entry name" value="TRANSMEMBRANE PROTEIN DDB_G0269096-RELATED"/>
    <property type="match status" value="1"/>
</dbReference>
<dbReference type="PANTHER" id="PTHR33741">
    <property type="entry name" value="TRANSMEMBRANE PROTEIN DDB_G0269096-RELATED"/>
    <property type="match status" value="1"/>
</dbReference>
<evidence type="ECO:0000256" key="1">
    <source>
        <dbReference type="SAM" id="MobiDB-lite"/>
    </source>
</evidence>
<keyword evidence="2" id="KW-1133">Transmembrane helix</keyword>
<keyword evidence="2" id="KW-0472">Membrane</keyword>